<accession>A0A318J326</accession>
<feature type="chain" id="PRO_5016315568" evidence="1">
    <location>
        <begin position="29"/>
        <end position="129"/>
    </location>
</feature>
<organism evidence="2 3">
    <name type="scientific">Undibacterium pigrum</name>
    <dbReference type="NCBI Taxonomy" id="401470"/>
    <lineage>
        <taxon>Bacteria</taxon>
        <taxon>Pseudomonadati</taxon>
        <taxon>Pseudomonadota</taxon>
        <taxon>Betaproteobacteria</taxon>
        <taxon>Burkholderiales</taxon>
        <taxon>Oxalobacteraceae</taxon>
        <taxon>Undibacterium</taxon>
    </lineage>
</organism>
<dbReference type="OrthoDB" id="7019622at2"/>
<dbReference type="EMBL" id="QJKB01000007">
    <property type="protein sequence ID" value="PXX41543.1"/>
    <property type="molecule type" value="Genomic_DNA"/>
</dbReference>
<keyword evidence="1" id="KW-0732">Signal</keyword>
<gene>
    <name evidence="2" type="ORF">DFR42_107194</name>
</gene>
<comment type="caution">
    <text evidence="2">The sequence shown here is derived from an EMBL/GenBank/DDBJ whole genome shotgun (WGS) entry which is preliminary data.</text>
</comment>
<dbReference type="Proteomes" id="UP000247792">
    <property type="component" value="Unassembled WGS sequence"/>
</dbReference>
<name>A0A318J326_9BURK</name>
<evidence type="ECO:0000256" key="1">
    <source>
        <dbReference type="SAM" id="SignalP"/>
    </source>
</evidence>
<keyword evidence="3" id="KW-1185">Reference proteome</keyword>
<proteinExistence type="predicted"/>
<protein>
    <submittedName>
        <fullName evidence="2">Uncharacterized protein</fullName>
    </submittedName>
</protein>
<evidence type="ECO:0000313" key="2">
    <source>
        <dbReference type="EMBL" id="PXX41543.1"/>
    </source>
</evidence>
<feature type="signal peptide" evidence="1">
    <location>
        <begin position="1"/>
        <end position="28"/>
    </location>
</feature>
<dbReference type="RefSeq" id="WP_110256770.1">
    <property type="nucleotide sequence ID" value="NZ_QJKB01000007.1"/>
</dbReference>
<sequence length="129" mass="14636">MPMLLALRRVMMLFMLAVLTTASLPALAQIPAERNFPENTKRGVLNMSQYPNVLINGKAVNTAPGLRIFDDENLFISPTQITGNYIIINYLEDNFGDVAKIWVLTDAERKKTLPPAQEWKPQIFINKNF</sequence>
<reference evidence="2 3" key="1">
    <citation type="submission" date="2018-05" db="EMBL/GenBank/DDBJ databases">
        <title>Genomic Encyclopedia of Type Strains, Phase IV (KMG-IV): sequencing the most valuable type-strain genomes for metagenomic binning, comparative biology and taxonomic classification.</title>
        <authorList>
            <person name="Goeker M."/>
        </authorList>
    </citation>
    <scope>NUCLEOTIDE SEQUENCE [LARGE SCALE GENOMIC DNA]</scope>
    <source>
        <strain evidence="2 3">DSM 19792</strain>
    </source>
</reference>
<dbReference type="AlphaFoldDB" id="A0A318J326"/>
<evidence type="ECO:0000313" key="3">
    <source>
        <dbReference type="Proteomes" id="UP000247792"/>
    </source>
</evidence>